<dbReference type="InterPro" id="IPR000620">
    <property type="entry name" value="EamA_dom"/>
</dbReference>
<feature type="transmembrane region" description="Helical" evidence="6">
    <location>
        <begin position="212"/>
        <end position="233"/>
    </location>
</feature>
<feature type="transmembrane region" description="Helical" evidence="6">
    <location>
        <begin position="149"/>
        <end position="168"/>
    </location>
</feature>
<comment type="subcellular location">
    <subcellularLocation>
        <location evidence="1">Membrane</location>
        <topology evidence="1">Multi-pass membrane protein</topology>
    </subcellularLocation>
</comment>
<name>A0A3N7HTP7_9BURK</name>
<evidence type="ECO:0000259" key="7">
    <source>
        <dbReference type="Pfam" id="PF00892"/>
    </source>
</evidence>
<feature type="transmembrane region" description="Helical" evidence="6">
    <location>
        <begin position="118"/>
        <end position="137"/>
    </location>
</feature>
<feature type="domain" description="EamA" evidence="7">
    <location>
        <begin position="150"/>
        <end position="286"/>
    </location>
</feature>
<feature type="domain" description="EamA" evidence="7">
    <location>
        <begin position="5"/>
        <end position="135"/>
    </location>
</feature>
<dbReference type="SUPFAM" id="SSF103481">
    <property type="entry name" value="Multidrug resistance efflux transporter EmrE"/>
    <property type="match status" value="2"/>
</dbReference>
<gene>
    <name evidence="8" type="ORF">DZC73_13190</name>
</gene>
<sequence>MTNAWLYLLTVLIWGTTWIALKLQIGSVPIPWSIAYRFWLAAAVLLAWLAIRRQWRWPTRQIAPLLLCQGLCLFCLNFMCFLHASQWVASGLVAVCFSTAPLWNALNGRVFQGKALSGRVMLGAALGLAGLLLLFGGEVAKDLARPQTLWGLGLAMAGTYCFSLGNLLSGAMQKQGQTPLQTNAWAMLIGATVIAGYALATGQPMNFDVSAHYVGAWLYLAIPGSVIGFTAYLTLVGRMGADRAAYCTVLFPVVALNVSALVEGYAWTMPALLGLALVAAGNVVVFWKGSLASALQRWPFRRERSLRLP</sequence>
<keyword evidence="9" id="KW-1185">Reference proteome</keyword>
<dbReference type="AlphaFoldDB" id="A0A3N7HTP7"/>
<dbReference type="RefSeq" id="WP_124540771.1">
    <property type="nucleotide sequence ID" value="NZ_QUSW01000003.1"/>
</dbReference>
<dbReference type="OrthoDB" id="2352272at2"/>
<dbReference type="InterPro" id="IPR037185">
    <property type="entry name" value="EmrE-like"/>
</dbReference>
<dbReference type="Pfam" id="PF00892">
    <property type="entry name" value="EamA"/>
    <property type="match status" value="2"/>
</dbReference>
<evidence type="ECO:0000313" key="8">
    <source>
        <dbReference type="EMBL" id="RQP24261.1"/>
    </source>
</evidence>
<keyword evidence="3 6" id="KW-0812">Transmembrane</keyword>
<dbReference type="InterPro" id="IPR050638">
    <property type="entry name" value="AA-Vitamin_Transporters"/>
</dbReference>
<proteinExistence type="inferred from homology"/>
<dbReference type="PANTHER" id="PTHR32322:SF2">
    <property type="entry name" value="EAMA DOMAIN-CONTAINING PROTEIN"/>
    <property type="match status" value="1"/>
</dbReference>
<feature type="transmembrane region" description="Helical" evidence="6">
    <location>
        <begin position="273"/>
        <end position="295"/>
    </location>
</feature>
<reference evidence="8 9" key="1">
    <citation type="submission" date="2018-08" db="EMBL/GenBank/DDBJ databases">
        <authorList>
            <person name="Khan S.A."/>
            <person name="Jeon C.O."/>
            <person name="Chun B.H."/>
            <person name="Jeong S.E."/>
        </authorList>
    </citation>
    <scope>NUCLEOTIDE SEQUENCE [LARGE SCALE GENOMIC DNA]</scope>
    <source>
        <strain evidence="8 9">S-16</strain>
    </source>
</reference>
<feature type="transmembrane region" description="Helical" evidence="6">
    <location>
        <begin position="245"/>
        <end position="267"/>
    </location>
</feature>
<dbReference type="GO" id="GO:0016020">
    <property type="term" value="C:membrane"/>
    <property type="evidence" value="ECO:0007669"/>
    <property type="project" value="UniProtKB-SubCell"/>
</dbReference>
<comment type="caution">
    <text evidence="8">The sequence shown here is derived from an EMBL/GenBank/DDBJ whole genome shotgun (WGS) entry which is preliminary data.</text>
</comment>
<evidence type="ECO:0000256" key="3">
    <source>
        <dbReference type="ARBA" id="ARBA00022692"/>
    </source>
</evidence>
<dbReference type="EMBL" id="QUSW01000003">
    <property type="protein sequence ID" value="RQP24261.1"/>
    <property type="molecule type" value="Genomic_DNA"/>
</dbReference>
<reference evidence="8 9" key="2">
    <citation type="submission" date="2018-12" db="EMBL/GenBank/DDBJ databases">
        <title>Rhizobacter gummiphilus sp. nov., a rubber-degrading bacterium isolated from the soil of a botanical garden in Japan.</title>
        <authorList>
            <person name="Shunsuke S.S."/>
        </authorList>
    </citation>
    <scope>NUCLEOTIDE SEQUENCE [LARGE SCALE GENOMIC DNA]</scope>
    <source>
        <strain evidence="8 9">S-16</strain>
    </source>
</reference>
<dbReference type="PANTHER" id="PTHR32322">
    <property type="entry name" value="INNER MEMBRANE TRANSPORTER"/>
    <property type="match status" value="1"/>
</dbReference>
<feature type="transmembrane region" description="Helical" evidence="6">
    <location>
        <begin position="180"/>
        <end position="200"/>
    </location>
</feature>
<accession>A0A3N7HTP7</accession>
<keyword evidence="4 6" id="KW-1133">Transmembrane helix</keyword>
<protein>
    <submittedName>
        <fullName evidence="8">DMT family transporter</fullName>
    </submittedName>
</protein>
<dbReference type="Proteomes" id="UP000267464">
    <property type="component" value="Unassembled WGS sequence"/>
</dbReference>
<feature type="transmembrane region" description="Helical" evidence="6">
    <location>
        <begin position="87"/>
        <end position="106"/>
    </location>
</feature>
<comment type="similarity">
    <text evidence="2">Belongs to the EamA transporter family.</text>
</comment>
<evidence type="ECO:0000256" key="1">
    <source>
        <dbReference type="ARBA" id="ARBA00004141"/>
    </source>
</evidence>
<evidence type="ECO:0000256" key="6">
    <source>
        <dbReference type="SAM" id="Phobius"/>
    </source>
</evidence>
<organism evidence="8 9">
    <name type="scientific">Piscinibacter terrae</name>
    <dbReference type="NCBI Taxonomy" id="2496871"/>
    <lineage>
        <taxon>Bacteria</taxon>
        <taxon>Pseudomonadati</taxon>
        <taxon>Pseudomonadota</taxon>
        <taxon>Betaproteobacteria</taxon>
        <taxon>Burkholderiales</taxon>
        <taxon>Sphaerotilaceae</taxon>
        <taxon>Piscinibacter</taxon>
    </lineage>
</organism>
<evidence type="ECO:0000256" key="2">
    <source>
        <dbReference type="ARBA" id="ARBA00007362"/>
    </source>
</evidence>
<keyword evidence="5 6" id="KW-0472">Membrane</keyword>
<evidence type="ECO:0000256" key="4">
    <source>
        <dbReference type="ARBA" id="ARBA00022989"/>
    </source>
</evidence>
<feature type="transmembrane region" description="Helical" evidence="6">
    <location>
        <begin position="63"/>
        <end position="81"/>
    </location>
</feature>
<feature type="transmembrane region" description="Helical" evidence="6">
    <location>
        <begin position="32"/>
        <end position="51"/>
    </location>
</feature>
<evidence type="ECO:0000313" key="9">
    <source>
        <dbReference type="Proteomes" id="UP000267464"/>
    </source>
</evidence>
<evidence type="ECO:0000256" key="5">
    <source>
        <dbReference type="ARBA" id="ARBA00023136"/>
    </source>
</evidence>